<proteinExistence type="predicted"/>
<name>A0A853C8Y6_9ACTN</name>
<feature type="domain" description="Beta-lactamase-related" evidence="2">
    <location>
        <begin position="51"/>
        <end position="370"/>
    </location>
</feature>
<keyword evidence="4" id="KW-1185">Reference proteome</keyword>
<dbReference type="RefSeq" id="WP_179669907.1">
    <property type="nucleotide sequence ID" value="NZ_JACCFP010000001.1"/>
</dbReference>
<dbReference type="SUPFAM" id="SSF56601">
    <property type="entry name" value="beta-lactamase/transpeptidase-like"/>
    <property type="match status" value="1"/>
</dbReference>
<dbReference type="EMBL" id="JACCFP010000001">
    <property type="protein sequence ID" value="NYJ03631.1"/>
    <property type="molecule type" value="Genomic_DNA"/>
</dbReference>
<dbReference type="InterPro" id="IPR050491">
    <property type="entry name" value="AmpC-like"/>
</dbReference>
<feature type="chain" id="PRO_5038722919" evidence="1">
    <location>
        <begin position="24"/>
        <end position="376"/>
    </location>
</feature>
<sequence>MFSTRTARALATTAAMISAAALAGTTALGAAADGHHTTSGDLQGSLDGVVRHGAVGALVEVRGDSGPWRASAGVAEIGSTRPVLEHSRFRIGSITKSFTATVVLQLVDEGLIELDDPLALWFPAIPRAQDITVRHLLGHTSGIFDSFRTMPRPPAPAFLEATRRTWTPQELIDRALAHPPVFDRPGSEFSYSNTNYTILGAIVERVVGASYGEAIEQRILRPLKLSDTSLPGTRTRINGPHSQGYVPLLRDGRVELADFTEMNPSIMGAAGEMISTTEDLNDFFDALLSGELVSPELVTVMKTPSTPGGRYGLGLWIVRTSCGDVAYGHDGDAIAFQSYSFASGERDRQVTVALTPDFSGDPDDAVDALIDEALCG</sequence>
<dbReference type="PANTHER" id="PTHR46825">
    <property type="entry name" value="D-ALANYL-D-ALANINE-CARBOXYPEPTIDASE/ENDOPEPTIDASE AMPH"/>
    <property type="match status" value="1"/>
</dbReference>
<evidence type="ECO:0000313" key="4">
    <source>
        <dbReference type="Proteomes" id="UP000530424"/>
    </source>
</evidence>
<dbReference type="GO" id="GO:0009002">
    <property type="term" value="F:serine-type D-Ala-D-Ala carboxypeptidase activity"/>
    <property type="evidence" value="ECO:0007669"/>
    <property type="project" value="UniProtKB-EC"/>
</dbReference>
<comment type="caution">
    <text evidence="3">The sequence shown here is derived from an EMBL/GenBank/DDBJ whole genome shotgun (WGS) entry which is preliminary data.</text>
</comment>
<gene>
    <name evidence="3" type="ORF">HNR19_004329</name>
</gene>
<dbReference type="Gene3D" id="3.40.710.10">
    <property type="entry name" value="DD-peptidase/beta-lactamase superfamily"/>
    <property type="match status" value="1"/>
</dbReference>
<evidence type="ECO:0000313" key="3">
    <source>
        <dbReference type="EMBL" id="NYJ03631.1"/>
    </source>
</evidence>
<keyword evidence="3" id="KW-0645">Protease</keyword>
<reference evidence="3 4" key="1">
    <citation type="submission" date="2020-07" db="EMBL/GenBank/DDBJ databases">
        <title>Sequencing the genomes of 1000 actinobacteria strains.</title>
        <authorList>
            <person name="Klenk H.-P."/>
        </authorList>
    </citation>
    <scope>NUCLEOTIDE SEQUENCE [LARGE SCALE GENOMIC DNA]</scope>
    <source>
        <strain evidence="3 4">DSM 103833</strain>
    </source>
</reference>
<dbReference type="Proteomes" id="UP000530424">
    <property type="component" value="Unassembled WGS sequence"/>
</dbReference>
<dbReference type="PANTHER" id="PTHR46825:SF7">
    <property type="entry name" value="D-ALANYL-D-ALANINE CARBOXYPEPTIDASE"/>
    <property type="match status" value="1"/>
</dbReference>
<dbReference type="Pfam" id="PF00144">
    <property type="entry name" value="Beta-lactamase"/>
    <property type="match status" value="1"/>
</dbReference>
<protein>
    <submittedName>
        <fullName evidence="3">D-alanyl-D-alanine carboxypeptidase</fullName>
        <ecNumber evidence="3">3.4.16.4</ecNumber>
    </submittedName>
</protein>
<keyword evidence="1" id="KW-0732">Signal</keyword>
<accession>A0A853C8Y6</accession>
<keyword evidence="3" id="KW-0121">Carboxypeptidase</keyword>
<dbReference type="InterPro" id="IPR012338">
    <property type="entry name" value="Beta-lactam/transpept-like"/>
</dbReference>
<evidence type="ECO:0000256" key="1">
    <source>
        <dbReference type="SAM" id="SignalP"/>
    </source>
</evidence>
<dbReference type="AlphaFoldDB" id="A0A853C8Y6"/>
<organism evidence="3 4">
    <name type="scientific">Nocardioides thalensis</name>
    <dbReference type="NCBI Taxonomy" id="1914755"/>
    <lineage>
        <taxon>Bacteria</taxon>
        <taxon>Bacillati</taxon>
        <taxon>Actinomycetota</taxon>
        <taxon>Actinomycetes</taxon>
        <taxon>Propionibacteriales</taxon>
        <taxon>Nocardioidaceae</taxon>
        <taxon>Nocardioides</taxon>
    </lineage>
</organism>
<dbReference type="EC" id="3.4.16.4" evidence="3"/>
<dbReference type="InterPro" id="IPR001466">
    <property type="entry name" value="Beta-lactam-related"/>
</dbReference>
<feature type="signal peptide" evidence="1">
    <location>
        <begin position="1"/>
        <end position="23"/>
    </location>
</feature>
<evidence type="ECO:0000259" key="2">
    <source>
        <dbReference type="Pfam" id="PF00144"/>
    </source>
</evidence>
<keyword evidence="3" id="KW-0378">Hydrolase</keyword>